<proteinExistence type="predicted"/>
<reference evidence="1" key="2">
    <citation type="submission" date="2011-02" db="EMBL/GenBank/DDBJ databases">
        <authorList>
            <person name="MacLean D."/>
        </authorList>
    </citation>
    <scope>NUCLEOTIDE SEQUENCE</scope>
</reference>
<gene>
    <name evidence="1" type="primary">AlNc14C124G6756</name>
    <name evidence="1" type="ORF">ALNC14_076240</name>
</gene>
<dbReference type="AlphaFoldDB" id="F0WJN1"/>
<accession>F0WJN1</accession>
<organism evidence="1">
    <name type="scientific">Albugo laibachii Nc14</name>
    <dbReference type="NCBI Taxonomy" id="890382"/>
    <lineage>
        <taxon>Eukaryota</taxon>
        <taxon>Sar</taxon>
        <taxon>Stramenopiles</taxon>
        <taxon>Oomycota</taxon>
        <taxon>Peronosporomycetes</taxon>
        <taxon>Albuginales</taxon>
        <taxon>Albuginaceae</taxon>
        <taxon>Albugo</taxon>
    </lineage>
</organism>
<evidence type="ECO:0000313" key="1">
    <source>
        <dbReference type="EMBL" id="CCA21481.1"/>
    </source>
</evidence>
<sequence length="292" mass="33518">MEPNPSEKTSNKFLIRLFGKIRNLGSIVRCSEDCGEIIPSGQCMSDSVHVNDFLPPNYITQWIKREPHAPQKDSMLDSLSRCILVRHLSDQASDCLQSFRDRIAMKVSEVTYLVSPSTDKERSNVSECHSACIRMELMPDIICAFELNKVAVKGDLNLGFYEETMIHLQVGKVTAVTWKPDEPREIEIVKACFVCLTLKRKVIFVSVDKEYVWMVQSKILLPECDACERKLIVGIQFPYNQYRRQISTQELDYYFGIKLDLMGGDCESNRKRKHPKFSQTPPNIKRIKGSEV</sequence>
<dbReference type="EMBL" id="FR824169">
    <property type="protein sequence ID" value="CCA21481.1"/>
    <property type="molecule type" value="Genomic_DNA"/>
</dbReference>
<name>F0WJN1_9STRA</name>
<dbReference type="HOGENOM" id="CLU_858970_0_0_1"/>
<protein>
    <submittedName>
        <fullName evidence="1">AlNc14C124G6756 protein</fullName>
    </submittedName>
</protein>
<reference evidence="1" key="1">
    <citation type="journal article" date="2011" name="PLoS Biol.">
        <title>Gene gain and loss during evolution of obligate parasitism in the white rust pathogen of Arabidopsis thaliana.</title>
        <authorList>
            <person name="Kemen E."/>
            <person name="Gardiner A."/>
            <person name="Schultz-Larsen T."/>
            <person name="Kemen A.C."/>
            <person name="Balmuth A.L."/>
            <person name="Robert-Seilaniantz A."/>
            <person name="Bailey K."/>
            <person name="Holub E."/>
            <person name="Studholme D.J."/>
            <person name="Maclean D."/>
            <person name="Jones J.D."/>
        </authorList>
    </citation>
    <scope>NUCLEOTIDE SEQUENCE</scope>
</reference>